<accession>A0ABY9R7Q9</accession>
<organism evidence="1 2">
    <name type="scientific">Flavobacterium nakdongensis</name>
    <dbReference type="NCBI Taxonomy" id="3073563"/>
    <lineage>
        <taxon>Bacteria</taxon>
        <taxon>Pseudomonadati</taxon>
        <taxon>Bacteroidota</taxon>
        <taxon>Flavobacteriia</taxon>
        <taxon>Flavobacteriales</taxon>
        <taxon>Flavobacteriaceae</taxon>
        <taxon>Flavobacterium</taxon>
    </lineage>
</organism>
<keyword evidence="2" id="KW-1185">Reference proteome</keyword>
<name>A0ABY9R7Q9_9FLAO</name>
<gene>
    <name evidence="1" type="ORF">RF683_07345</name>
</gene>
<reference evidence="1" key="1">
    <citation type="submission" date="2023-09" db="EMBL/GenBank/DDBJ databases">
        <title>Flavobacterium sp. 20NA77.7 isolated from freshwater.</title>
        <authorList>
            <person name="Le V."/>
            <person name="Ko S.-R."/>
            <person name="Ahn C.-Y."/>
            <person name="Oh H.-M."/>
        </authorList>
    </citation>
    <scope>NUCLEOTIDE SEQUENCE</scope>
    <source>
        <strain evidence="1">20NA77.7</strain>
    </source>
</reference>
<protein>
    <submittedName>
        <fullName evidence="1">Uncharacterized protein</fullName>
    </submittedName>
</protein>
<evidence type="ECO:0000313" key="2">
    <source>
        <dbReference type="Proteomes" id="UP001180481"/>
    </source>
</evidence>
<evidence type="ECO:0000313" key="1">
    <source>
        <dbReference type="EMBL" id="WMW77303.1"/>
    </source>
</evidence>
<dbReference type="RefSeq" id="WP_309531680.1">
    <property type="nucleotide sequence ID" value="NZ_CP133721.1"/>
</dbReference>
<dbReference type="EMBL" id="CP133721">
    <property type="protein sequence ID" value="WMW77303.1"/>
    <property type="molecule type" value="Genomic_DNA"/>
</dbReference>
<sequence>MKKRILICKNEECQDEIIDYKSSKRLYCSDYCRNRDGYLRRLEDNKELIEISKGQKINYELLDRYAKAGIFEEEVSKLMKFGFNSKCLRLAKYYEINGRNCTCFSIKDILFEFDEEKELIIIHKSKHKIK</sequence>
<proteinExistence type="predicted"/>
<dbReference type="Proteomes" id="UP001180481">
    <property type="component" value="Chromosome"/>
</dbReference>